<comment type="catalytic activity">
    <reaction evidence="6">
        <text>2 a quinone + NADH + H(+) = 2 a 1,4-benzosemiquinone + NAD(+)</text>
        <dbReference type="Rhea" id="RHEA:65952"/>
        <dbReference type="ChEBI" id="CHEBI:15378"/>
        <dbReference type="ChEBI" id="CHEBI:57540"/>
        <dbReference type="ChEBI" id="CHEBI:57945"/>
        <dbReference type="ChEBI" id="CHEBI:132124"/>
        <dbReference type="ChEBI" id="CHEBI:134225"/>
    </reaction>
</comment>
<dbReference type="InterPro" id="IPR050104">
    <property type="entry name" value="FMN-dep_NADH:Q_OxRdtase_AzoR1"/>
</dbReference>
<dbReference type="PANTHER" id="PTHR43741:SF4">
    <property type="entry name" value="FMN-DEPENDENT NADH:QUINONE OXIDOREDUCTASE"/>
    <property type="match status" value="1"/>
</dbReference>
<accession>A0A4R0XBZ7</accession>
<dbReference type="Gene3D" id="3.40.50.360">
    <property type="match status" value="1"/>
</dbReference>
<feature type="binding site" evidence="6">
    <location>
        <begin position="15"/>
        <end position="17"/>
    </location>
    <ligand>
        <name>FMN</name>
        <dbReference type="ChEBI" id="CHEBI:58210"/>
    </ligand>
</feature>
<dbReference type="EMBL" id="MWML01000051">
    <property type="protein sequence ID" value="TCG07896.1"/>
    <property type="molecule type" value="Genomic_DNA"/>
</dbReference>
<evidence type="ECO:0000256" key="5">
    <source>
        <dbReference type="ARBA" id="ARBA00048542"/>
    </source>
</evidence>
<comment type="function">
    <text evidence="6">Quinone reductase that provides resistance to thiol-specific stress caused by electrophilic quinones.</text>
</comment>
<dbReference type="GO" id="GO:0009055">
    <property type="term" value="F:electron transfer activity"/>
    <property type="evidence" value="ECO:0007669"/>
    <property type="project" value="UniProtKB-UniRule"/>
</dbReference>
<protein>
    <recommendedName>
        <fullName evidence="6">FMN dependent NADH:quinone oxidoreductase</fullName>
        <ecNumber evidence="6">1.6.5.-</ecNumber>
    </recommendedName>
    <alternativeName>
        <fullName evidence="6">Azo-dye reductase</fullName>
    </alternativeName>
    <alternativeName>
        <fullName evidence="6">FMN-dependent NADH-azo compound oxidoreductase</fullName>
    </alternativeName>
    <alternativeName>
        <fullName evidence="6">FMN-dependent NADH-azoreductase</fullName>
        <ecNumber evidence="6">1.7.1.17</ecNumber>
    </alternativeName>
</protein>
<comment type="function">
    <text evidence="6">Also exhibits azoreductase activity. Catalyzes the reductive cleavage of the azo bond in aromatic azo compounds to the corresponding amines.</text>
</comment>
<dbReference type="InterPro" id="IPR023048">
    <property type="entry name" value="NADH:quinone_OxRdtase_FMN_depd"/>
</dbReference>
<keyword evidence="3 6" id="KW-0560">Oxidoreductase</keyword>
<evidence type="ECO:0000256" key="2">
    <source>
        <dbReference type="ARBA" id="ARBA00022643"/>
    </source>
</evidence>
<dbReference type="GO" id="GO:0016652">
    <property type="term" value="F:oxidoreductase activity, acting on NAD(P)H as acceptor"/>
    <property type="evidence" value="ECO:0007669"/>
    <property type="project" value="UniProtKB-UniRule"/>
</dbReference>
<gene>
    <name evidence="6" type="primary">azoR</name>
    <name evidence="8" type="ORF">BZM27_16205</name>
</gene>
<evidence type="ECO:0000313" key="8">
    <source>
        <dbReference type="EMBL" id="TCG07896.1"/>
    </source>
</evidence>
<keyword evidence="2 6" id="KW-0288">FMN</keyword>
<dbReference type="AlphaFoldDB" id="A0A4R0XBZ7"/>
<dbReference type="InterPro" id="IPR029039">
    <property type="entry name" value="Flavoprotein-like_sf"/>
</dbReference>
<dbReference type="SUPFAM" id="SSF52218">
    <property type="entry name" value="Flavoproteins"/>
    <property type="match status" value="1"/>
</dbReference>
<dbReference type="PANTHER" id="PTHR43741">
    <property type="entry name" value="FMN-DEPENDENT NADH-AZOREDUCTASE 1"/>
    <property type="match status" value="1"/>
</dbReference>
<dbReference type="InterPro" id="IPR003680">
    <property type="entry name" value="Flavodoxin_fold"/>
</dbReference>
<dbReference type="Proteomes" id="UP000294200">
    <property type="component" value="Unassembled WGS sequence"/>
</dbReference>
<keyword evidence="4 6" id="KW-0520">NAD</keyword>
<dbReference type="EC" id="1.6.5.-" evidence="6"/>
<dbReference type="Pfam" id="PF02525">
    <property type="entry name" value="Flavodoxin_2"/>
    <property type="match status" value="1"/>
</dbReference>
<keyword evidence="9" id="KW-1185">Reference proteome</keyword>
<dbReference type="GO" id="GO:0016655">
    <property type="term" value="F:oxidoreductase activity, acting on NAD(P)H, quinone or similar compound as acceptor"/>
    <property type="evidence" value="ECO:0007669"/>
    <property type="project" value="InterPro"/>
</dbReference>
<evidence type="ECO:0000256" key="1">
    <source>
        <dbReference type="ARBA" id="ARBA00022630"/>
    </source>
</evidence>
<dbReference type="HAMAP" id="MF_01216">
    <property type="entry name" value="Azoreductase_type1"/>
    <property type="match status" value="1"/>
</dbReference>
<comment type="similarity">
    <text evidence="6">Belongs to the azoreductase type 1 family.</text>
</comment>
<keyword evidence="1 6" id="KW-0285">Flavoprotein</keyword>
<evidence type="ECO:0000256" key="4">
    <source>
        <dbReference type="ARBA" id="ARBA00023027"/>
    </source>
</evidence>
<feature type="binding site" evidence="6">
    <location>
        <position position="9"/>
    </location>
    <ligand>
        <name>FMN</name>
        <dbReference type="ChEBI" id="CHEBI:58210"/>
    </ligand>
</feature>
<feature type="binding site" evidence="6">
    <location>
        <begin position="139"/>
        <end position="142"/>
    </location>
    <ligand>
        <name>FMN</name>
        <dbReference type="ChEBI" id="CHEBI:58210"/>
    </ligand>
</feature>
<comment type="caution">
    <text evidence="6">Lacks conserved residue(s) required for the propagation of feature annotation.</text>
</comment>
<feature type="domain" description="Flavodoxin-like fold" evidence="7">
    <location>
        <begin position="1"/>
        <end position="200"/>
    </location>
</feature>
<comment type="subunit">
    <text evidence="6">Homodimer.</text>
</comment>
<organism evidence="8 9">
    <name type="scientific">Paraburkholderia steynii</name>
    <dbReference type="NCBI Taxonomy" id="1245441"/>
    <lineage>
        <taxon>Bacteria</taxon>
        <taxon>Pseudomonadati</taxon>
        <taxon>Pseudomonadota</taxon>
        <taxon>Betaproteobacteria</taxon>
        <taxon>Burkholderiales</taxon>
        <taxon>Burkholderiaceae</taxon>
        <taxon>Paraburkholderia</taxon>
    </lineage>
</organism>
<evidence type="ECO:0000256" key="3">
    <source>
        <dbReference type="ARBA" id="ARBA00023002"/>
    </source>
</evidence>
<proteinExistence type="inferred from homology"/>
<comment type="catalytic activity">
    <reaction evidence="5">
        <text>N,N-dimethyl-1,4-phenylenediamine + anthranilate + 2 NAD(+) = 2-(4-dimethylaminophenyl)diazenylbenzoate + 2 NADH + 2 H(+)</text>
        <dbReference type="Rhea" id="RHEA:55872"/>
        <dbReference type="ChEBI" id="CHEBI:15378"/>
        <dbReference type="ChEBI" id="CHEBI:15783"/>
        <dbReference type="ChEBI" id="CHEBI:16567"/>
        <dbReference type="ChEBI" id="CHEBI:57540"/>
        <dbReference type="ChEBI" id="CHEBI:57945"/>
        <dbReference type="ChEBI" id="CHEBI:71579"/>
        <dbReference type="EC" id="1.7.1.17"/>
    </reaction>
    <physiologicalReaction direction="right-to-left" evidence="5">
        <dbReference type="Rhea" id="RHEA:55874"/>
    </physiologicalReaction>
</comment>
<name>A0A4R0XBZ7_9BURK</name>
<evidence type="ECO:0000313" key="9">
    <source>
        <dbReference type="Proteomes" id="UP000294200"/>
    </source>
</evidence>
<dbReference type="GO" id="GO:0010181">
    <property type="term" value="F:FMN binding"/>
    <property type="evidence" value="ECO:0007669"/>
    <property type="project" value="UniProtKB-UniRule"/>
</dbReference>
<comment type="cofactor">
    <cofactor evidence="6">
        <name>FMN</name>
        <dbReference type="ChEBI" id="CHEBI:58210"/>
    </cofactor>
    <text evidence="6">Binds 1 FMN per subunit.</text>
</comment>
<dbReference type="EC" id="1.7.1.17" evidence="6"/>
<reference evidence="8 9" key="1">
    <citation type="submission" date="2017-02" db="EMBL/GenBank/DDBJ databases">
        <title>Paraburkholderia sophoroidis sp. nov. and Paraburkholderia steynii sp. nov. rhizobial symbionts of the fynbos legume Hypocalyptus sophoroides.</title>
        <authorList>
            <person name="Steenkamp E.T."/>
            <person name="Beukes C.W."/>
            <person name="Van Zyl E."/>
            <person name="Avontuur J."/>
            <person name="Chan W.Y."/>
            <person name="Hassen A."/>
            <person name="Palmer M."/>
            <person name="Mthombeni L."/>
            <person name="Phalane F."/>
            <person name="Sereme K."/>
            <person name="Venter S.N."/>
        </authorList>
    </citation>
    <scope>NUCLEOTIDE SEQUENCE [LARGE SCALE GENOMIC DNA]</scope>
    <source>
        <strain evidence="8 9">HC1.1ba</strain>
    </source>
</reference>
<comment type="caution">
    <text evidence="8">The sequence shown here is derived from an EMBL/GenBank/DDBJ whole genome shotgun (WGS) entry which is preliminary data.</text>
</comment>
<evidence type="ECO:0000256" key="6">
    <source>
        <dbReference type="HAMAP-Rule" id="MF_01216"/>
    </source>
</evidence>
<sequence length="203" mass="21349">MNLLHLDSSILGQNSASRQLSASIVARLEAANPNFSIRYRDLVAEPIPHLSSAHLAATTGAKIDADGTVQKALSLGEEVLDEFLQADVVVAGVAFYNFTVPSQLKAWVDRILVNGRTFRYGEAGPQGLAGGKKVVLAVTRGGYYGAGSPSASLEHAESYLRGIFGFIGVTDVQVVIAEGLNVGPAERELAMASAAQQIAKLNV</sequence>
<evidence type="ECO:0000259" key="7">
    <source>
        <dbReference type="Pfam" id="PF02525"/>
    </source>
</evidence>